<dbReference type="PANTHER" id="PTHR21022">
    <property type="entry name" value="PREPHENATE DEHYDRATASE P PROTEIN"/>
    <property type="match status" value="1"/>
</dbReference>
<protein>
    <recommendedName>
        <fullName evidence="12">Prephenate dehydratase</fullName>
    </recommendedName>
</protein>
<dbReference type="Gene3D" id="3.40.190.10">
    <property type="entry name" value="Periplasmic binding protein-like II"/>
    <property type="match status" value="2"/>
</dbReference>
<feature type="compositionally biased region" description="Low complexity" evidence="7">
    <location>
        <begin position="42"/>
        <end position="56"/>
    </location>
</feature>
<feature type="domain" description="ACT" evidence="9">
    <location>
        <begin position="1038"/>
        <end position="1125"/>
    </location>
</feature>
<evidence type="ECO:0000256" key="6">
    <source>
        <dbReference type="SAM" id="Coils"/>
    </source>
</evidence>
<dbReference type="PROSITE" id="PS51671">
    <property type="entry name" value="ACT"/>
    <property type="match status" value="1"/>
</dbReference>
<dbReference type="GO" id="GO:0004664">
    <property type="term" value="F:prephenate dehydratase activity"/>
    <property type="evidence" value="ECO:0007669"/>
    <property type="project" value="InterPro"/>
</dbReference>
<dbReference type="CDD" id="cd13631">
    <property type="entry name" value="PBP2_Ct-PDT_like"/>
    <property type="match status" value="1"/>
</dbReference>
<evidence type="ECO:0000256" key="5">
    <source>
        <dbReference type="ARBA" id="ARBA00029440"/>
    </source>
</evidence>
<evidence type="ECO:0000256" key="3">
    <source>
        <dbReference type="ARBA" id="ARBA00023222"/>
    </source>
</evidence>
<dbReference type="InterPro" id="IPR001086">
    <property type="entry name" value="Preph_deHydtase"/>
</dbReference>
<comment type="pathway">
    <text evidence="5">Amino-acid biosynthesis.</text>
</comment>
<feature type="compositionally biased region" description="Low complexity" evidence="7">
    <location>
        <begin position="490"/>
        <end position="506"/>
    </location>
</feature>
<dbReference type="InterPro" id="IPR002227">
    <property type="entry name" value="Tyrosinase_Cu-bd"/>
</dbReference>
<comment type="caution">
    <text evidence="10">The sequence shown here is derived from an EMBL/GenBank/DDBJ whole genome shotgun (WGS) entry which is preliminary data.</text>
</comment>
<dbReference type="SUPFAM" id="SSF48295">
    <property type="entry name" value="TrpR-like"/>
    <property type="match status" value="1"/>
</dbReference>
<evidence type="ECO:0000259" key="8">
    <source>
        <dbReference type="PROSITE" id="PS51171"/>
    </source>
</evidence>
<evidence type="ECO:0000256" key="4">
    <source>
        <dbReference type="ARBA" id="ARBA00023239"/>
    </source>
</evidence>
<dbReference type="AlphaFoldDB" id="A0AAV2YEY3"/>
<reference evidence="10" key="1">
    <citation type="submission" date="2022-11" db="EMBL/GenBank/DDBJ databases">
        <authorList>
            <person name="Morgan W.R."/>
            <person name="Tartar A."/>
        </authorList>
    </citation>
    <scope>NUCLEOTIDE SEQUENCE</scope>
    <source>
        <strain evidence="10">ARSEF 373</strain>
    </source>
</reference>
<dbReference type="Proteomes" id="UP001146120">
    <property type="component" value="Unassembled WGS sequence"/>
</dbReference>
<name>A0AAV2YEY3_9STRA</name>
<feature type="compositionally biased region" description="Polar residues" evidence="7">
    <location>
        <begin position="434"/>
        <end position="448"/>
    </location>
</feature>
<evidence type="ECO:0000256" key="7">
    <source>
        <dbReference type="SAM" id="MobiDB-lite"/>
    </source>
</evidence>
<dbReference type="Gene3D" id="3.30.70.260">
    <property type="match status" value="1"/>
</dbReference>
<feature type="compositionally biased region" description="Low complexity" evidence="7">
    <location>
        <begin position="466"/>
        <end position="478"/>
    </location>
</feature>
<gene>
    <name evidence="10" type="ORF">N0F65_003483</name>
</gene>
<dbReference type="GO" id="GO:0009094">
    <property type="term" value="P:L-phenylalanine biosynthetic process"/>
    <property type="evidence" value="ECO:0007669"/>
    <property type="project" value="UniProtKB-KW"/>
</dbReference>
<evidence type="ECO:0008006" key="12">
    <source>
        <dbReference type="Google" id="ProtNLM"/>
    </source>
</evidence>
<dbReference type="PRINTS" id="PR00092">
    <property type="entry name" value="TYROSINASE"/>
</dbReference>
<feature type="non-terminal residue" evidence="10">
    <location>
        <position position="1"/>
    </location>
</feature>
<evidence type="ECO:0000313" key="10">
    <source>
        <dbReference type="EMBL" id="DAZ92746.1"/>
    </source>
</evidence>
<feature type="region of interest" description="Disordered" evidence="7">
    <location>
        <begin position="31"/>
        <end position="56"/>
    </location>
</feature>
<keyword evidence="3" id="KW-0584">Phenylalanine biosynthesis</keyword>
<evidence type="ECO:0000256" key="2">
    <source>
        <dbReference type="ARBA" id="ARBA00023141"/>
    </source>
</evidence>
<evidence type="ECO:0000256" key="1">
    <source>
        <dbReference type="ARBA" id="ARBA00022605"/>
    </source>
</evidence>
<dbReference type="CDD" id="cd04905">
    <property type="entry name" value="ACT_CM-PDT"/>
    <property type="match status" value="1"/>
</dbReference>
<dbReference type="GO" id="GO:0005737">
    <property type="term" value="C:cytoplasm"/>
    <property type="evidence" value="ECO:0007669"/>
    <property type="project" value="TreeGrafter"/>
</dbReference>
<dbReference type="EMBL" id="DAKRPA010000389">
    <property type="protein sequence ID" value="DAZ92746.1"/>
    <property type="molecule type" value="Genomic_DNA"/>
</dbReference>
<dbReference type="InterPro" id="IPR002912">
    <property type="entry name" value="ACT_dom"/>
</dbReference>
<dbReference type="InterPro" id="IPR010921">
    <property type="entry name" value="Trp_repressor/repl_initiator"/>
</dbReference>
<dbReference type="SUPFAM" id="SSF48056">
    <property type="entry name" value="Di-copper centre-containing domain"/>
    <property type="match status" value="1"/>
</dbReference>
<dbReference type="Pfam" id="PF00264">
    <property type="entry name" value="Tyrosinase"/>
    <property type="match status" value="1"/>
</dbReference>
<keyword evidence="11" id="KW-1185">Reference proteome</keyword>
<feature type="region of interest" description="Disordered" evidence="7">
    <location>
        <begin position="413"/>
        <end position="523"/>
    </location>
</feature>
<evidence type="ECO:0000313" key="11">
    <source>
        <dbReference type="Proteomes" id="UP001146120"/>
    </source>
</evidence>
<dbReference type="GO" id="GO:0016491">
    <property type="term" value="F:oxidoreductase activity"/>
    <property type="evidence" value="ECO:0007669"/>
    <property type="project" value="InterPro"/>
</dbReference>
<dbReference type="SUPFAM" id="SSF53850">
    <property type="entry name" value="Periplasmic binding protein-like II"/>
    <property type="match status" value="1"/>
</dbReference>
<feature type="domain" description="Prephenate dehydratase" evidence="8">
    <location>
        <begin position="822"/>
        <end position="1015"/>
    </location>
</feature>
<dbReference type="SUPFAM" id="SSF55021">
    <property type="entry name" value="ACT-like"/>
    <property type="match status" value="1"/>
</dbReference>
<proteinExistence type="predicted"/>
<reference evidence="10" key="2">
    <citation type="journal article" date="2023" name="Microbiol Resour">
        <title>Decontamination and Annotation of the Draft Genome Sequence of the Oomycete Lagenidium giganteum ARSEF 373.</title>
        <authorList>
            <person name="Morgan W.R."/>
            <person name="Tartar A."/>
        </authorList>
    </citation>
    <scope>NUCLEOTIDE SEQUENCE</scope>
    <source>
        <strain evidence="10">ARSEF 373</strain>
    </source>
</reference>
<organism evidence="10 11">
    <name type="scientific">Lagenidium giganteum</name>
    <dbReference type="NCBI Taxonomy" id="4803"/>
    <lineage>
        <taxon>Eukaryota</taxon>
        <taxon>Sar</taxon>
        <taxon>Stramenopiles</taxon>
        <taxon>Oomycota</taxon>
        <taxon>Peronosporomycetes</taxon>
        <taxon>Pythiales</taxon>
        <taxon>Pythiaceae</taxon>
    </lineage>
</organism>
<dbReference type="Pfam" id="PF00800">
    <property type="entry name" value="PDT"/>
    <property type="match status" value="1"/>
</dbReference>
<keyword evidence="1" id="KW-0028">Amino-acid biosynthesis</keyword>
<dbReference type="PANTHER" id="PTHR21022:SF19">
    <property type="entry name" value="PREPHENATE DEHYDRATASE-RELATED"/>
    <property type="match status" value="1"/>
</dbReference>
<keyword evidence="4" id="KW-0456">Lyase</keyword>
<feature type="coiled-coil region" evidence="6">
    <location>
        <begin position="645"/>
        <end position="672"/>
    </location>
</feature>
<dbReference type="GO" id="GO:0043565">
    <property type="term" value="F:sequence-specific DNA binding"/>
    <property type="evidence" value="ECO:0007669"/>
    <property type="project" value="InterPro"/>
</dbReference>
<dbReference type="InterPro" id="IPR045865">
    <property type="entry name" value="ACT-like_dom_sf"/>
</dbReference>
<dbReference type="PROSITE" id="PS51171">
    <property type="entry name" value="PREPHENATE_DEHYDR_3"/>
    <property type="match status" value="1"/>
</dbReference>
<evidence type="ECO:0000259" key="9">
    <source>
        <dbReference type="PROSITE" id="PS51671"/>
    </source>
</evidence>
<accession>A0AAV2YEY3</accession>
<dbReference type="InterPro" id="IPR008922">
    <property type="entry name" value="Di-copper_centre_dom_sf"/>
</dbReference>
<sequence length="1147" mass="125496">TAGWGRRRVSSANCLHPSTTLLLNAFATIHSPSSRRRPPSSPSCASDSSSPPSPPLARCLRQPKPNNLELTVFADALVFAWVAMEKAEKELYKEALTLSMKSREFFEFSKIHMDTMSEMQAHSTCAFLLWHKRYLLAFENMLRSQGDKFACVTIPYWDVMSEYADMVDGKCSNIMECSAIVADLSGKSMGQLSRTFNGEKISGECYQAFAGDDYCDDNGECGCVPRSGIATNQIPVGCGYTSLFNQIAYSRSFAEFTKALQNGAHNELHSQIGGHMGTMASPSDFIFWSWHAAIDMMLYTFHQCHVPSSMTEEELRKNIYGFTQDGSCQYSRDAPEASVNGKFVQQSDDTVAAKNKLIGKYFDGLGDSIADYISFHGLGENAYSYEVPAPFKEQLLQSEDYCRVYWKEWSDKSKKQVDPNETLAPGTVQPGTVAPSNAGSRTGPSSAPGTRKPTPSKSKGKKKKPSSGSGNSSAAGDVDVGDEDQVDWIPGVGAPSSSGSGAALVSKNRTRSRNSTSSYGKQSYNPTAKPYQYEVTSYGKVDTTKSKYWNWYGGCKKELENVYPGNITEISKQLDYLGCMTFSTEFGIANLTEQFITKFKINQTRPLCGRKVDQVQKGEVKVVLETKAFAAEKVAVLPGVTPAPAVKKEDAYKQYEAQVKTAADEGDKYQKKQSSASIVSACTTVASWAMEKEKEKKRSYTVEEKLAIVQAAKTESLRAVARRYNVDRNCIRAWREKETQLAELHPYARRLPGAGRRPGVTNERTAAKRKAATAAATANTATTAAVAMAGSTGAAAVGATSMTARAGENGDKELKRPACCAFVGFQGKEGAFSDVAARLVFEELKQLNTIPGVTDYETIGFAHIGHVFESIENRDTDYGVLPVENSTSGTFHGILDRLISSNLRIVGEIACLQELCLCAIEGAKVEDISCLLSHPAVLDHCEEFIANLELKNETVIDRQATWDSAGACQIVHHEGSTHVGAIASEQAAITHGLQVLEKGVGDELNNETRYVILARQDAAPLRFGLRPNEGSTAKMKASIVIAVPNEPQALFKIVAAFALRNLTIIKIESRPAATAGGLFSSQTHHWDYIFYVDYVVSADPSINEHLRRNLEEFALWIKDLGTYYATSGLKTNVEPPRWKRICNVITC</sequence>
<dbReference type="Gene3D" id="1.10.10.60">
    <property type="entry name" value="Homeodomain-like"/>
    <property type="match status" value="1"/>
</dbReference>
<keyword evidence="2" id="KW-0057">Aromatic amino acid biosynthesis</keyword>
<keyword evidence="6" id="KW-0175">Coiled coil</keyword>
<dbReference type="Gene3D" id="1.10.1280.10">
    <property type="entry name" value="Di-copper center containing domain from catechol oxidase"/>
    <property type="match status" value="1"/>
</dbReference>